<keyword evidence="4" id="KW-0328">Glycosyltransferase</keyword>
<dbReference type="Pfam" id="PF13181">
    <property type="entry name" value="TPR_8"/>
    <property type="match status" value="1"/>
</dbReference>
<evidence type="ECO:0000256" key="7">
    <source>
        <dbReference type="ARBA" id="ARBA00022803"/>
    </source>
</evidence>
<accession>A0A517ZYL6</accession>
<feature type="repeat" description="TPR" evidence="8">
    <location>
        <begin position="217"/>
        <end position="250"/>
    </location>
</feature>
<dbReference type="Pfam" id="PF14559">
    <property type="entry name" value="TPR_19"/>
    <property type="match status" value="1"/>
</dbReference>
<evidence type="ECO:0000256" key="2">
    <source>
        <dbReference type="ARBA" id="ARBA00005386"/>
    </source>
</evidence>
<evidence type="ECO:0000313" key="10">
    <source>
        <dbReference type="EMBL" id="QDU47585.1"/>
    </source>
</evidence>
<evidence type="ECO:0000256" key="6">
    <source>
        <dbReference type="ARBA" id="ARBA00022737"/>
    </source>
</evidence>
<feature type="repeat" description="TPR" evidence="8">
    <location>
        <begin position="115"/>
        <end position="148"/>
    </location>
</feature>
<dbReference type="Proteomes" id="UP000319383">
    <property type="component" value="Chromosome"/>
</dbReference>
<evidence type="ECO:0000256" key="1">
    <source>
        <dbReference type="ARBA" id="ARBA00004922"/>
    </source>
</evidence>
<keyword evidence="6" id="KW-0677">Repeat</keyword>
<evidence type="ECO:0000256" key="5">
    <source>
        <dbReference type="ARBA" id="ARBA00022679"/>
    </source>
</evidence>
<dbReference type="Gene3D" id="1.25.40.10">
    <property type="entry name" value="Tetratricopeptide repeat domain"/>
    <property type="match status" value="4"/>
</dbReference>
<sequence>MNIRTPTTFMNENRDLFKVAFENHQAGRLGEAEGLYRSVLRVDPAHTDALHLLGVVAHQSGRHQIAVEMIQRAIAINGNNHLYHSNLGASQLAMGRLGDAIASCRRAVELAPNYAAAQFNLARAYQAAGETAAAEAGYRRTLQVDPRHAESRLNLGNLLFDRGEIQAAIVEFRASVQCNPNFAYAHYNLGNALLEIGRTDEAIACLQTTIQLKPDYAEGYNNLGNAYRSRDQLDEALTFFTTACRLNPQHAIAHNNRGSVLQSQGCLAEAFAAYTRSQQIAPADAATHSNALVAANYLAEQSPQELFQRHRDWAEQHAVDCPPRQFLNVADLERRLRIGYASPDFRTHPVASFFLPLLQQHDRTVVEVTCYSNTPRPDRMTAQFEAGADRWRDVRRWSDEQMVQAVLADEIDILVDLAGHTAHNRLQVFAQKPAPVQVSFLGYPNTTGLPTIDYRITDGIADPAGEARTHSETLIRLPGPFCCYAPPNIDVEVRSLPADRKGYVTFGSLHNLAKLNPQVVETWSAVLRSVPQSRLLIARSTLSRSSAERLSAEFAERGIATGRIDFRQLSTAEGSYMRVYDEIDVILDAFPWSGHTTTCEALWMGVPVLTLRGNRHAGRMGASLLTHIGLHEWIAKSREDYVSQAATLATDVAALRSLRSSLRDRFLTSPLCDARRYAANMEEAYRSMWRRWCPVETSFVIDTCEQILR</sequence>
<dbReference type="Gene3D" id="3.40.50.2000">
    <property type="entry name" value="Glycogen Phosphorylase B"/>
    <property type="match status" value="1"/>
</dbReference>
<feature type="repeat" description="TPR" evidence="8">
    <location>
        <begin position="183"/>
        <end position="216"/>
    </location>
</feature>
<dbReference type="AlphaFoldDB" id="A0A517ZYL6"/>
<keyword evidence="7 8" id="KW-0802">TPR repeat</keyword>
<evidence type="ECO:0000256" key="4">
    <source>
        <dbReference type="ARBA" id="ARBA00022676"/>
    </source>
</evidence>
<dbReference type="EMBL" id="CP036276">
    <property type="protein sequence ID" value="QDU47585.1"/>
    <property type="molecule type" value="Genomic_DNA"/>
</dbReference>
<dbReference type="Gene3D" id="3.40.50.11380">
    <property type="match status" value="1"/>
</dbReference>
<dbReference type="InterPro" id="IPR029489">
    <property type="entry name" value="OGT/SEC/SPY_C"/>
</dbReference>
<dbReference type="PROSITE" id="PS50293">
    <property type="entry name" value="TPR_REGION"/>
    <property type="match status" value="2"/>
</dbReference>
<dbReference type="SUPFAM" id="SSF48452">
    <property type="entry name" value="TPR-like"/>
    <property type="match status" value="2"/>
</dbReference>
<dbReference type="InterPro" id="IPR051939">
    <property type="entry name" value="Glycosyltr_41/O-GlcNAc_trsf"/>
</dbReference>
<protein>
    <recommendedName>
        <fullName evidence="3">protein O-GlcNAc transferase</fullName>
        <ecNumber evidence="3">2.4.1.255</ecNumber>
    </recommendedName>
</protein>
<dbReference type="InterPro" id="IPR019734">
    <property type="entry name" value="TPR_rpt"/>
</dbReference>
<feature type="repeat" description="TPR" evidence="8">
    <location>
        <begin position="149"/>
        <end position="182"/>
    </location>
</feature>
<dbReference type="Pfam" id="PF13414">
    <property type="entry name" value="TPR_11"/>
    <property type="match status" value="1"/>
</dbReference>
<dbReference type="PANTHER" id="PTHR44835:SF1">
    <property type="entry name" value="PROTEIN O-GLCNAC TRANSFERASE"/>
    <property type="match status" value="1"/>
</dbReference>
<reference evidence="10 11" key="1">
    <citation type="submission" date="2019-02" db="EMBL/GenBank/DDBJ databases">
        <title>Deep-cultivation of Planctomycetes and their phenomic and genomic characterization uncovers novel biology.</title>
        <authorList>
            <person name="Wiegand S."/>
            <person name="Jogler M."/>
            <person name="Boedeker C."/>
            <person name="Pinto D."/>
            <person name="Vollmers J."/>
            <person name="Rivas-Marin E."/>
            <person name="Kohn T."/>
            <person name="Peeters S.H."/>
            <person name="Heuer A."/>
            <person name="Rast P."/>
            <person name="Oberbeckmann S."/>
            <person name="Bunk B."/>
            <person name="Jeske O."/>
            <person name="Meyerdierks A."/>
            <person name="Storesund J.E."/>
            <person name="Kallscheuer N."/>
            <person name="Luecker S."/>
            <person name="Lage O.M."/>
            <person name="Pohl T."/>
            <person name="Merkel B.J."/>
            <person name="Hornburger P."/>
            <person name="Mueller R.-W."/>
            <person name="Bruemmer F."/>
            <person name="Labrenz M."/>
            <person name="Spormann A.M."/>
            <person name="Op den Camp H."/>
            <person name="Overmann J."/>
            <person name="Amann R."/>
            <person name="Jetten M.S.M."/>
            <person name="Mascher T."/>
            <person name="Medema M.H."/>
            <person name="Devos D.P."/>
            <person name="Kaster A.-K."/>
            <person name="Ovreas L."/>
            <person name="Rohde M."/>
            <person name="Galperin M.Y."/>
            <person name="Jogler C."/>
        </authorList>
    </citation>
    <scope>NUCLEOTIDE SEQUENCE [LARGE SCALE GENOMIC DNA]</scope>
    <source>
        <strain evidence="10 11">Mal52</strain>
    </source>
</reference>
<dbReference type="GO" id="GO:0097363">
    <property type="term" value="F:protein O-acetylglucosaminyltransferase activity"/>
    <property type="evidence" value="ECO:0007669"/>
    <property type="project" value="UniProtKB-EC"/>
</dbReference>
<comment type="pathway">
    <text evidence="1">Protein modification; protein glycosylation.</text>
</comment>
<dbReference type="KEGG" id="sdyn:Mal52_61200"/>
<gene>
    <name evidence="10" type="primary">yrrB_9</name>
    <name evidence="10" type="ORF">Mal52_61200</name>
</gene>
<evidence type="ECO:0000313" key="11">
    <source>
        <dbReference type="Proteomes" id="UP000319383"/>
    </source>
</evidence>
<dbReference type="PANTHER" id="PTHR44835">
    <property type="entry name" value="UDP-N-ACETYLGLUCOSAMINE--PEPTIDE N-ACETYLGLUCOSAMINYLTRANSFERASE SPINDLY-RELATED"/>
    <property type="match status" value="1"/>
</dbReference>
<dbReference type="Pfam" id="PF13844">
    <property type="entry name" value="Glyco_transf_41"/>
    <property type="match status" value="2"/>
</dbReference>
<comment type="similarity">
    <text evidence="2">Belongs to the glycosyltransferase 41 family. O-GlcNAc transferase subfamily.</text>
</comment>
<name>A0A517ZYL6_9PLAN</name>
<dbReference type="SMART" id="SM00028">
    <property type="entry name" value="TPR"/>
    <property type="match status" value="8"/>
</dbReference>
<feature type="repeat" description="TPR" evidence="8">
    <location>
        <begin position="47"/>
        <end position="80"/>
    </location>
</feature>
<dbReference type="EC" id="2.4.1.255" evidence="3"/>
<evidence type="ECO:0000259" key="9">
    <source>
        <dbReference type="Pfam" id="PF13844"/>
    </source>
</evidence>
<feature type="domain" description="O-GlcNAc transferase C-terminal" evidence="9">
    <location>
        <begin position="331"/>
        <end position="481"/>
    </location>
</feature>
<keyword evidence="5" id="KW-0808">Transferase</keyword>
<dbReference type="Pfam" id="PF13432">
    <property type="entry name" value="TPR_16"/>
    <property type="match status" value="1"/>
</dbReference>
<dbReference type="PROSITE" id="PS50005">
    <property type="entry name" value="TPR"/>
    <property type="match status" value="5"/>
</dbReference>
<evidence type="ECO:0000256" key="3">
    <source>
        <dbReference type="ARBA" id="ARBA00011970"/>
    </source>
</evidence>
<proteinExistence type="inferred from homology"/>
<organism evidence="10 11">
    <name type="scientific">Symmachiella dynata</name>
    <dbReference type="NCBI Taxonomy" id="2527995"/>
    <lineage>
        <taxon>Bacteria</taxon>
        <taxon>Pseudomonadati</taxon>
        <taxon>Planctomycetota</taxon>
        <taxon>Planctomycetia</taxon>
        <taxon>Planctomycetales</taxon>
        <taxon>Planctomycetaceae</taxon>
        <taxon>Symmachiella</taxon>
    </lineage>
</organism>
<feature type="domain" description="O-GlcNAc transferase C-terminal" evidence="9">
    <location>
        <begin position="503"/>
        <end position="681"/>
    </location>
</feature>
<dbReference type="InterPro" id="IPR011990">
    <property type="entry name" value="TPR-like_helical_dom_sf"/>
</dbReference>
<keyword evidence="11" id="KW-1185">Reference proteome</keyword>
<evidence type="ECO:0000256" key="8">
    <source>
        <dbReference type="PROSITE-ProRule" id="PRU00339"/>
    </source>
</evidence>